<comment type="caution">
    <text evidence="1">The sequence shown here is derived from an EMBL/GenBank/DDBJ whole genome shotgun (WGS) entry which is preliminary data.</text>
</comment>
<name>A0ACC6TG58_9MICC</name>
<gene>
    <name evidence="1" type="ORF">ABIC98_002369</name>
</gene>
<proteinExistence type="predicted"/>
<evidence type="ECO:0000313" key="2">
    <source>
        <dbReference type="Proteomes" id="UP001549207"/>
    </source>
</evidence>
<organism evidence="1 2">
    <name type="scientific">Arthrobacter nitrophenolicus</name>
    <dbReference type="NCBI Taxonomy" id="683150"/>
    <lineage>
        <taxon>Bacteria</taxon>
        <taxon>Bacillati</taxon>
        <taxon>Actinomycetota</taxon>
        <taxon>Actinomycetes</taxon>
        <taxon>Micrococcales</taxon>
        <taxon>Micrococcaceae</taxon>
        <taxon>Arthrobacter</taxon>
    </lineage>
</organism>
<evidence type="ECO:0000313" key="1">
    <source>
        <dbReference type="EMBL" id="MET3772714.1"/>
    </source>
</evidence>
<dbReference type="EMBL" id="JBEPNJ010000008">
    <property type="protein sequence ID" value="MET3772714.1"/>
    <property type="molecule type" value="Genomic_DNA"/>
</dbReference>
<protein>
    <submittedName>
        <fullName evidence="1">Glucokinase</fullName>
        <ecNumber evidence="1">2.7.1.2</ecNumber>
    </submittedName>
</protein>
<keyword evidence="1" id="KW-0808">Transferase</keyword>
<dbReference type="EC" id="2.7.1.2" evidence="1"/>
<dbReference type="Proteomes" id="UP001549207">
    <property type="component" value="Unassembled WGS sequence"/>
</dbReference>
<accession>A0ACC6TG58</accession>
<sequence>MDNGGKPTPVLEIGGTHVTAALVSSPGNREQQWAVVPDSVVRRGLDANASADTLLDGLAAAARDIGARHDGCWGVALPGPFDYANGVALYEHVGKFDQLRGVDIRAGLRSRLQDAMRSAWFLNDADAFGIGEVALGAAGDSRRAVCLTLGTGVGSAFLADGVPVKAGPDVPPDGSCYLLQYRGRPLEETVSRRAIRRAYAAEMPDAGAPDVRAIAEACRAGDAVAVAVLGRAFAALGEAVGPFLLRFGAEVLIVGGSMAGSWDIVEPAVRQGLVAVHPQLAALPLRKAARSEEAGLVGAAWWAWTREFGRRQAARREVRAEP</sequence>
<keyword evidence="2" id="KW-1185">Reference proteome</keyword>
<reference evidence="1" key="1">
    <citation type="submission" date="2024-06" db="EMBL/GenBank/DDBJ databases">
        <title>Genomic Encyclopedia of Type Strains, Phase IV (KMG-IV): sequencing the most valuable type-strain genomes for metagenomic binning, comparative biology and taxonomic classification.</title>
        <authorList>
            <person name="Goeker M."/>
        </authorList>
    </citation>
    <scope>NUCLEOTIDE SEQUENCE</scope>
    <source>
        <strain evidence="1">SJCon</strain>
    </source>
</reference>